<evidence type="ECO:0000256" key="1">
    <source>
        <dbReference type="SAM" id="Phobius"/>
    </source>
</evidence>
<feature type="transmembrane region" description="Helical" evidence="1">
    <location>
        <begin position="68"/>
        <end position="87"/>
    </location>
</feature>
<accession>A0AA39Q2E8</accession>
<gene>
    <name evidence="2" type="ORF">EDD18DRAFT_1174131</name>
</gene>
<feature type="non-terminal residue" evidence="2">
    <location>
        <position position="1"/>
    </location>
</feature>
<evidence type="ECO:0000313" key="3">
    <source>
        <dbReference type="Proteomes" id="UP001175228"/>
    </source>
</evidence>
<name>A0AA39Q2E8_9AGAR</name>
<keyword evidence="3" id="KW-1185">Reference proteome</keyword>
<comment type="caution">
    <text evidence="2">The sequence shown here is derived from an EMBL/GenBank/DDBJ whole genome shotgun (WGS) entry which is preliminary data.</text>
</comment>
<keyword evidence="1" id="KW-0472">Membrane</keyword>
<sequence>MDVLGSAVIFSLVYVYGINRFGPITVTHIVIILTVFCAAKFIAGVNLWQLTWVSLEKITGVIGWSIRFSVYACFFIACLVIVPYIVACL</sequence>
<organism evidence="2 3">
    <name type="scientific">Armillaria luteobubalina</name>
    <dbReference type="NCBI Taxonomy" id="153913"/>
    <lineage>
        <taxon>Eukaryota</taxon>
        <taxon>Fungi</taxon>
        <taxon>Dikarya</taxon>
        <taxon>Basidiomycota</taxon>
        <taxon>Agaricomycotina</taxon>
        <taxon>Agaricomycetes</taxon>
        <taxon>Agaricomycetidae</taxon>
        <taxon>Agaricales</taxon>
        <taxon>Marasmiineae</taxon>
        <taxon>Physalacriaceae</taxon>
        <taxon>Armillaria</taxon>
    </lineage>
</organism>
<protein>
    <submittedName>
        <fullName evidence="2">Uncharacterized protein</fullName>
    </submittedName>
</protein>
<keyword evidence="1" id="KW-0812">Transmembrane</keyword>
<dbReference type="Proteomes" id="UP001175228">
    <property type="component" value="Unassembled WGS sequence"/>
</dbReference>
<dbReference type="EMBL" id="JAUEPU010000020">
    <property type="protein sequence ID" value="KAK0494420.1"/>
    <property type="molecule type" value="Genomic_DNA"/>
</dbReference>
<feature type="transmembrane region" description="Helical" evidence="1">
    <location>
        <begin position="27"/>
        <end position="48"/>
    </location>
</feature>
<reference evidence="2" key="1">
    <citation type="submission" date="2023-06" db="EMBL/GenBank/DDBJ databases">
        <authorList>
            <consortium name="Lawrence Berkeley National Laboratory"/>
            <person name="Ahrendt S."/>
            <person name="Sahu N."/>
            <person name="Indic B."/>
            <person name="Wong-Bajracharya J."/>
            <person name="Merenyi Z."/>
            <person name="Ke H.-M."/>
            <person name="Monk M."/>
            <person name="Kocsube S."/>
            <person name="Drula E."/>
            <person name="Lipzen A."/>
            <person name="Balint B."/>
            <person name="Henrissat B."/>
            <person name="Andreopoulos B."/>
            <person name="Martin F.M."/>
            <person name="Harder C.B."/>
            <person name="Rigling D."/>
            <person name="Ford K.L."/>
            <person name="Foster G.D."/>
            <person name="Pangilinan J."/>
            <person name="Papanicolaou A."/>
            <person name="Barry K."/>
            <person name="LaButti K."/>
            <person name="Viragh M."/>
            <person name="Koriabine M."/>
            <person name="Yan M."/>
            <person name="Riley R."/>
            <person name="Champramary S."/>
            <person name="Plett K.L."/>
            <person name="Tsai I.J."/>
            <person name="Slot J."/>
            <person name="Sipos G."/>
            <person name="Plett J."/>
            <person name="Nagy L.G."/>
            <person name="Grigoriev I.V."/>
        </authorList>
    </citation>
    <scope>NUCLEOTIDE SEQUENCE</scope>
    <source>
        <strain evidence="2">HWK02</strain>
    </source>
</reference>
<keyword evidence="1" id="KW-1133">Transmembrane helix</keyword>
<proteinExistence type="predicted"/>
<evidence type="ECO:0000313" key="2">
    <source>
        <dbReference type="EMBL" id="KAK0494420.1"/>
    </source>
</evidence>
<dbReference type="AlphaFoldDB" id="A0AA39Q2E8"/>